<dbReference type="PANTHER" id="PTHR30087:SF1">
    <property type="entry name" value="HYPOTHETICAL CYTOSOLIC PROTEIN"/>
    <property type="match status" value="1"/>
</dbReference>
<sequence length="181" mass="18751">MTTLLISRCLLGVPCRYDGQSKPVELGMLELVASNCAMELDFVDICPESDGGLTAPRAPSEIEPGASGEDVLNGGALVRDKAGVDRTEAFVRGAQLACAKAREKSTRFALLKAKSPSCGVHAIYDGTFSGRLTCGRGVAAAALQAMGVQCFDETELGALAALLQTEALNTANADGKADSLK</sequence>
<proteinExistence type="predicted"/>
<reference evidence="1 2" key="1">
    <citation type="journal article" date="2021" name="Sci. Rep.">
        <title>The distribution of antibiotic resistance genes in chicken gut microbiota commensals.</title>
        <authorList>
            <person name="Juricova H."/>
            <person name="Matiasovicova J."/>
            <person name="Kubasova T."/>
            <person name="Cejkova D."/>
            <person name="Rychlik I."/>
        </authorList>
    </citation>
    <scope>NUCLEOTIDE SEQUENCE [LARGE SCALE GENOMIC DNA]</scope>
    <source>
        <strain evidence="1 2">An829</strain>
    </source>
</reference>
<evidence type="ECO:0000313" key="2">
    <source>
        <dbReference type="Proteomes" id="UP000715095"/>
    </source>
</evidence>
<dbReference type="Proteomes" id="UP000715095">
    <property type="component" value="Unassembled WGS sequence"/>
</dbReference>
<organism evidence="1 2">
    <name type="scientific">Sutterella massiliensis</name>
    <dbReference type="NCBI Taxonomy" id="1816689"/>
    <lineage>
        <taxon>Bacteria</taxon>
        <taxon>Pseudomonadati</taxon>
        <taxon>Pseudomonadota</taxon>
        <taxon>Betaproteobacteria</taxon>
        <taxon>Burkholderiales</taxon>
        <taxon>Sutterellaceae</taxon>
        <taxon>Sutterella</taxon>
    </lineage>
</organism>
<dbReference type="Pfam" id="PF04463">
    <property type="entry name" value="2-thiour_desulf"/>
    <property type="match status" value="1"/>
</dbReference>
<name>A0ABS2DNU0_9BURK</name>
<dbReference type="RefSeq" id="WP_205101391.1">
    <property type="nucleotide sequence ID" value="NZ_JACJJC010000001.1"/>
</dbReference>
<accession>A0ABS2DNU0</accession>
<dbReference type="InterPro" id="IPR007553">
    <property type="entry name" value="2-thiour_desulf"/>
</dbReference>
<evidence type="ECO:0000313" key="1">
    <source>
        <dbReference type="EMBL" id="MBM6702999.1"/>
    </source>
</evidence>
<dbReference type="PANTHER" id="PTHR30087">
    <property type="entry name" value="INNER MEMBRANE PROTEIN"/>
    <property type="match status" value="1"/>
</dbReference>
<dbReference type="EMBL" id="JACJJC010000001">
    <property type="protein sequence ID" value="MBM6702999.1"/>
    <property type="molecule type" value="Genomic_DNA"/>
</dbReference>
<protein>
    <submittedName>
        <fullName evidence="1">DUF523 domain-containing protein</fullName>
    </submittedName>
</protein>
<comment type="caution">
    <text evidence="1">The sequence shown here is derived from an EMBL/GenBank/DDBJ whole genome shotgun (WGS) entry which is preliminary data.</text>
</comment>
<gene>
    <name evidence="1" type="ORF">H6A60_00530</name>
</gene>
<keyword evidence="2" id="KW-1185">Reference proteome</keyword>